<evidence type="ECO:0000256" key="4">
    <source>
        <dbReference type="ARBA" id="ARBA00023163"/>
    </source>
</evidence>
<protein>
    <submittedName>
        <fullName evidence="6">DNA-binding transcriptional LysR family regulator</fullName>
    </submittedName>
</protein>
<dbReference type="PRINTS" id="PR00039">
    <property type="entry name" value="HTHLYSR"/>
</dbReference>
<dbReference type="GO" id="GO:0000976">
    <property type="term" value="F:transcription cis-regulatory region binding"/>
    <property type="evidence" value="ECO:0007669"/>
    <property type="project" value="TreeGrafter"/>
</dbReference>
<dbReference type="OrthoDB" id="1624015at2"/>
<sequence length="295" mass="32827">MLDTQLQVFKCVVDKGSFSLAAQELYMTQSSISQQIHALECHYGVKLFDRLHRRIVITEAGRALYPYAVELERLYQDADKKLRGLMDVISGRLAIGASLTIGEYLLPENLVQFSQLYPLVNISMTIENTEKIISKVMDGNLSLGFVEGLYEPVAALADYCFSGDQLVIIASPDYAAAGHCVSLADILRERWVLRETDSGTRRVFEQFVQQHGSHVPDLNITMELSSTEAIKNAVKAGIGLGVMSCLAVANEVKRGELAIIDLQEGAIKRNFTMLCHRDKFQTLAVEKFSAFITKK</sequence>
<keyword evidence="4" id="KW-0804">Transcription</keyword>
<dbReference type="SUPFAM" id="SSF53850">
    <property type="entry name" value="Periplasmic binding protein-like II"/>
    <property type="match status" value="1"/>
</dbReference>
<evidence type="ECO:0000313" key="6">
    <source>
        <dbReference type="EMBL" id="TCL36857.1"/>
    </source>
</evidence>
<dbReference type="Gene3D" id="1.10.10.10">
    <property type="entry name" value="Winged helix-like DNA-binding domain superfamily/Winged helix DNA-binding domain"/>
    <property type="match status" value="1"/>
</dbReference>
<evidence type="ECO:0000256" key="1">
    <source>
        <dbReference type="ARBA" id="ARBA00009437"/>
    </source>
</evidence>
<accession>A0A4R1PWL5</accession>
<dbReference type="EMBL" id="SLUI01000007">
    <property type="protein sequence ID" value="TCL36857.1"/>
    <property type="molecule type" value="Genomic_DNA"/>
</dbReference>
<proteinExistence type="inferred from homology"/>
<dbReference type="SUPFAM" id="SSF46785">
    <property type="entry name" value="Winged helix' DNA-binding domain"/>
    <property type="match status" value="1"/>
</dbReference>
<dbReference type="InterPro" id="IPR005119">
    <property type="entry name" value="LysR_subst-bd"/>
</dbReference>
<dbReference type="PANTHER" id="PTHR30126">
    <property type="entry name" value="HTH-TYPE TRANSCRIPTIONAL REGULATOR"/>
    <property type="match status" value="1"/>
</dbReference>
<dbReference type="GO" id="GO:0003700">
    <property type="term" value="F:DNA-binding transcription factor activity"/>
    <property type="evidence" value="ECO:0007669"/>
    <property type="project" value="InterPro"/>
</dbReference>
<dbReference type="Proteomes" id="UP000295063">
    <property type="component" value="Unassembled WGS sequence"/>
</dbReference>
<dbReference type="RefSeq" id="WP_132080422.1">
    <property type="nucleotide sequence ID" value="NZ_DAMAKO010000006.1"/>
</dbReference>
<reference evidence="6 7" key="1">
    <citation type="submission" date="2019-03" db="EMBL/GenBank/DDBJ databases">
        <title>Genomic Encyclopedia of Type Strains, Phase IV (KMG-IV): sequencing the most valuable type-strain genomes for metagenomic binning, comparative biology and taxonomic classification.</title>
        <authorList>
            <person name="Goeker M."/>
        </authorList>
    </citation>
    <scope>NUCLEOTIDE SEQUENCE [LARGE SCALE GENOMIC DNA]</scope>
    <source>
        <strain evidence="6 7">DSM 15969</strain>
    </source>
</reference>
<gene>
    <name evidence="6" type="ORF">EV210_107121</name>
</gene>
<dbReference type="Pfam" id="PF03466">
    <property type="entry name" value="LysR_substrate"/>
    <property type="match status" value="1"/>
</dbReference>
<dbReference type="InterPro" id="IPR036388">
    <property type="entry name" value="WH-like_DNA-bd_sf"/>
</dbReference>
<organism evidence="6 7">
    <name type="scientific">Anaerospora hongkongensis</name>
    <dbReference type="NCBI Taxonomy" id="244830"/>
    <lineage>
        <taxon>Bacteria</taxon>
        <taxon>Bacillati</taxon>
        <taxon>Bacillota</taxon>
        <taxon>Negativicutes</taxon>
        <taxon>Selenomonadales</taxon>
        <taxon>Sporomusaceae</taxon>
        <taxon>Anaerospora</taxon>
    </lineage>
</organism>
<dbReference type="CDD" id="cd08420">
    <property type="entry name" value="PBP2_CysL_like"/>
    <property type="match status" value="1"/>
</dbReference>
<dbReference type="PANTHER" id="PTHR30126:SF39">
    <property type="entry name" value="HTH-TYPE TRANSCRIPTIONAL REGULATOR CYSL"/>
    <property type="match status" value="1"/>
</dbReference>
<dbReference type="InterPro" id="IPR036390">
    <property type="entry name" value="WH_DNA-bd_sf"/>
</dbReference>
<keyword evidence="2" id="KW-0805">Transcription regulation</keyword>
<comment type="similarity">
    <text evidence="1">Belongs to the LysR transcriptional regulatory family.</text>
</comment>
<evidence type="ECO:0000256" key="2">
    <source>
        <dbReference type="ARBA" id="ARBA00023015"/>
    </source>
</evidence>
<evidence type="ECO:0000256" key="3">
    <source>
        <dbReference type="ARBA" id="ARBA00023125"/>
    </source>
</evidence>
<keyword evidence="3 6" id="KW-0238">DNA-binding</keyword>
<evidence type="ECO:0000259" key="5">
    <source>
        <dbReference type="PROSITE" id="PS50931"/>
    </source>
</evidence>
<dbReference type="FunFam" id="1.10.10.10:FF:000001">
    <property type="entry name" value="LysR family transcriptional regulator"/>
    <property type="match status" value="1"/>
</dbReference>
<dbReference type="Gene3D" id="3.40.190.10">
    <property type="entry name" value="Periplasmic binding protein-like II"/>
    <property type="match status" value="2"/>
</dbReference>
<dbReference type="PROSITE" id="PS50931">
    <property type="entry name" value="HTH_LYSR"/>
    <property type="match status" value="1"/>
</dbReference>
<comment type="caution">
    <text evidence="6">The sequence shown here is derived from an EMBL/GenBank/DDBJ whole genome shotgun (WGS) entry which is preliminary data.</text>
</comment>
<feature type="domain" description="HTH lysR-type" evidence="5">
    <location>
        <begin position="1"/>
        <end position="58"/>
    </location>
</feature>
<dbReference type="Pfam" id="PF00126">
    <property type="entry name" value="HTH_1"/>
    <property type="match status" value="1"/>
</dbReference>
<dbReference type="AlphaFoldDB" id="A0A4R1PWL5"/>
<name>A0A4R1PWL5_9FIRM</name>
<dbReference type="InterPro" id="IPR000847">
    <property type="entry name" value="LysR_HTH_N"/>
</dbReference>
<evidence type="ECO:0000313" key="7">
    <source>
        <dbReference type="Proteomes" id="UP000295063"/>
    </source>
</evidence>
<keyword evidence="7" id="KW-1185">Reference proteome</keyword>